<evidence type="ECO:0000313" key="11">
    <source>
        <dbReference type="EMBL" id="MBC2241740.1"/>
    </source>
</evidence>
<dbReference type="Proteomes" id="UP000539064">
    <property type="component" value="Unassembled WGS sequence"/>
</dbReference>
<sequence length="139" mass="15686">MKKRLIYFLSQKHIRSSMAEAWAKKLAVTDAQFISGSWCHTQTSPFVADALHEYAMEPPTTMPVTPSQQLLNEADLIVTIYDSASELAPGFPAELKDKIMYWDIKDPELSIDEPAKWAHYQEVCDNIATSVKGLEKVLL</sequence>
<dbReference type="PANTHER" id="PTHR43428">
    <property type="entry name" value="ARSENATE REDUCTASE"/>
    <property type="match status" value="1"/>
</dbReference>
<evidence type="ECO:0000259" key="2">
    <source>
        <dbReference type="SMART" id="SM00226"/>
    </source>
</evidence>
<dbReference type="EMBL" id="JAARZA010000007">
    <property type="protein sequence ID" value="MBC2241740.1"/>
    <property type="molecule type" value="Genomic_DNA"/>
</dbReference>
<evidence type="ECO:0000313" key="19">
    <source>
        <dbReference type="Proteomes" id="UP000548082"/>
    </source>
</evidence>
<dbReference type="Proteomes" id="UP000541955">
    <property type="component" value="Unassembled WGS sequence"/>
</dbReference>
<evidence type="ECO:0000313" key="20">
    <source>
        <dbReference type="Proteomes" id="UP000550367"/>
    </source>
</evidence>
<evidence type="ECO:0000313" key="6">
    <source>
        <dbReference type="EMBL" id="MBC1778495.1"/>
    </source>
</evidence>
<dbReference type="GeneID" id="58715945"/>
<dbReference type="EMBL" id="JAARRU010000001">
    <property type="protein sequence ID" value="MBC1564991.1"/>
    <property type="molecule type" value="Genomic_DNA"/>
</dbReference>
<evidence type="ECO:0000313" key="18">
    <source>
        <dbReference type="Proteomes" id="UP000547643"/>
    </source>
</evidence>
<keyword evidence="13" id="KW-1185">Reference proteome</keyword>
<gene>
    <name evidence="3" type="ORF">EP57_00580</name>
    <name evidence="4" type="ORF">HB902_03885</name>
    <name evidence="5" type="ORF">HB907_06185</name>
    <name evidence="6" type="ORF">HCA46_06530</name>
    <name evidence="7" type="ORF">HCA52_04980</name>
    <name evidence="8" type="ORF">HCA55_13965</name>
    <name evidence="9" type="ORF">HCB06_13890</name>
    <name evidence="12" type="ORF">HCB25_14245</name>
    <name evidence="10" type="ORF">HCB26_13615</name>
    <name evidence="11" type="ORF">HCB35_14760</name>
</gene>
<evidence type="ECO:0000313" key="21">
    <source>
        <dbReference type="Proteomes" id="UP000553016"/>
    </source>
</evidence>
<dbReference type="InterPro" id="IPR023485">
    <property type="entry name" value="Ptyr_pPase"/>
</dbReference>
<proteinExistence type="predicted"/>
<dbReference type="EMBL" id="JAARVG010000003">
    <property type="protein sequence ID" value="MBC1792769.1"/>
    <property type="molecule type" value="Genomic_DNA"/>
</dbReference>
<dbReference type="EMBL" id="JNFA01000001">
    <property type="protein sequence ID" value="KGL45529.1"/>
    <property type="molecule type" value="Genomic_DNA"/>
</dbReference>
<dbReference type="EMBL" id="JAARUV010000001">
    <property type="protein sequence ID" value="MBC1778495.1"/>
    <property type="molecule type" value="Genomic_DNA"/>
</dbReference>
<accession>A0A099WII7</accession>
<organism evidence="3 13">
    <name type="scientific">Listeria booriae</name>
    <dbReference type="NCBI Taxonomy" id="1552123"/>
    <lineage>
        <taxon>Bacteria</taxon>
        <taxon>Bacillati</taxon>
        <taxon>Bacillota</taxon>
        <taxon>Bacilli</taxon>
        <taxon>Bacillales</taxon>
        <taxon>Listeriaceae</taxon>
        <taxon>Listeria</taxon>
    </lineage>
</organism>
<keyword evidence="1" id="KW-0059">Arsenical resistance</keyword>
<dbReference type="EMBL" id="JAARYY010000009">
    <property type="protein sequence ID" value="MBC2245241.1"/>
    <property type="molecule type" value="Genomic_DNA"/>
</dbReference>
<protein>
    <submittedName>
        <fullName evidence="3">Arsenate reductase</fullName>
    </submittedName>
    <submittedName>
        <fullName evidence="4">Low molecular weight phosphatase family protein</fullName>
    </submittedName>
</protein>
<dbReference type="Proteomes" id="UP000548082">
    <property type="component" value="Unassembled WGS sequence"/>
</dbReference>
<dbReference type="Proteomes" id="UP000547643">
    <property type="component" value="Unassembled WGS sequence"/>
</dbReference>
<feature type="domain" description="Phosphotyrosine protein phosphatase I" evidence="2">
    <location>
        <begin position="4"/>
        <end position="137"/>
    </location>
</feature>
<evidence type="ECO:0000313" key="7">
    <source>
        <dbReference type="EMBL" id="MBC1792769.1"/>
    </source>
</evidence>
<dbReference type="InterPro" id="IPR036196">
    <property type="entry name" value="Ptyr_pPase_sf"/>
</dbReference>
<evidence type="ECO:0000313" key="17">
    <source>
        <dbReference type="Proteomes" id="UP000541955"/>
    </source>
</evidence>
<dbReference type="OrthoDB" id="2360978at2"/>
<evidence type="ECO:0000256" key="1">
    <source>
        <dbReference type="ARBA" id="ARBA00022849"/>
    </source>
</evidence>
<evidence type="ECO:0000313" key="14">
    <source>
        <dbReference type="Proteomes" id="UP000519573"/>
    </source>
</evidence>
<dbReference type="Proteomes" id="UP000586951">
    <property type="component" value="Unassembled WGS sequence"/>
</dbReference>
<evidence type="ECO:0000313" key="9">
    <source>
        <dbReference type="EMBL" id="MBC2117719.1"/>
    </source>
</evidence>
<dbReference type="EMBL" id="JAARVD010000007">
    <property type="protein sequence ID" value="MBC1797842.1"/>
    <property type="molecule type" value="Genomic_DNA"/>
</dbReference>
<dbReference type="Proteomes" id="UP000553016">
    <property type="component" value="Unassembled WGS sequence"/>
</dbReference>
<dbReference type="EMBL" id="JAARYH010000006">
    <property type="protein sequence ID" value="MBC2167608.1"/>
    <property type="molecule type" value="Genomic_DNA"/>
</dbReference>
<dbReference type="Gene3D" id="3.40.50.2300">
    <property type="match status" value="1"/>
</dbReference>
<name>A0A099WII7_9LIST</name>
<dbReference type="PANTHER" id="PTHR43428:SF1">
    <property type="entry name" value="ARSENATE REDUCTASE"/>
    <property type="match status" value="1"/>
</dbReference>
<evidence type="ECO:0000313" key="5">
    <source>
        <dbReference type="EMBL" id="MBC1564991.1"/>
    </source>
</evidence>
<evidence type="ECO:0000313" key="3">
    <source>
        <dbReference type="EMBL" id="KGL45529.1"/>
    </source>
</evidence>
<dbReference type="SUPFAM" id="SSF52788">
    <property type="entry name" value="Phosphotyrosine protein phosphatases I"/>
    <property type="match status" value="1"/>
</dbReference>
<evidence type="ECO:0000313" key="22">
    <source>
        <dbReference type="Proteomes" id="UP000586951"/>
    </source>
</evidence>
<reference evidence="3 13" key="1">
    <citation type="submission" date="2014-05" db="EMBL/GenBank/DDBJ databases">
        <title>Novel Listeriaceae from food processing environments.</title>
        <authorList>
            <person name="den Bakker H.C."/>
        </authorList>
    </citation>
    <scope>NUCLEOTIDE SEQUENCE [LARGE SCALE GENOMIC DNA]</scope>
    <source>
        <strain evidence="3 13">FSL A5-0281</strain>
    </source>
</reference>
<dbReference type="eggNOG" id="COG0394">
    <property type="taxonomic scope" value="Bacteria"/>
</dbReference>
<evidence type="ECO:0000313" key="10">
    <source>
        <dbReference type="EMBL" id="MBC2167608.1"/>
    </source>
</evidence>
<dbReference type="Proteomes" id="UP000550367">
    <property type="component" value="Unassembled WGS sequence"/>
</dbReference>
<dbReference type="Proteomes" id="UP000529446">
    <property type="component" value="Unassembled WGS sequence"/>
</dbReference>
<comment type="caution">
    <text evidence="3">The sequence shown here is derived from an EMBL/GenBank/DDBJ whole genome shotgun (WGS) entry which is preliminary data.</text>
</comment>
<evidence type="ECO:0000313" key="13">
    <source>
        <dbReference type="Proteomes" id="UP000029844"/>
    </source>
</evidence>
<dbReference type="AlphaFoldDB" id="A0A099WII7"/>
<evidence type="ECO:0000313" key="8">
    <source>
        <dbReference type="EMBL" id="MBC1797842.1"/>
    </source>
</evidence>
<dbReference type="GO" id="GO:0046685">
    <property type="term" value="P:response to arsenic-containing substance"/>
    <property type="evidence" value="ECO:0007669"/>
    <property type="project" value="UniProtKB-KW"/>
</dbReference>
<evidence type="ECO:0000313" key="4">
    <source>
        <dbReference type="EMBL" id="MBC1561203.1"/>
    </source>
</evidence>
<evidence type="ECO:0000313" key="15">
    <source>
        <dbReference type="Proteomes" id="UP000529446"/>
    </source>
</evidence>
<dbReference type="RefSeq" id="WP_036083146.1">
    <property type="nucleotide sequence ID" value="NZ_CBCSHQ010000002.1"/>
</dbReference>
<evidence type="ECO:0000313" key="12">
    <source>
        <dbReference type="EMBL" id="MBC2245241.1"/>
    </source>
</evidence>
<dbReference type="Pfam" id="PF01451">
    <property type="entry name" value="LMWPc"/>
    <property type="match status" value="1"/>
</dbReference>
<dbReference type="STRING" id="1552123.EP57_00580"/>
<dbReference type="SMART" id="SM00226">
    <property type="entry name" value="LMWPc"/>
    <property type="match status" value="1"/>
</dbReference>
<reference evidence="14 15" key="2">
    <citation type="submission" date="2020-03" db="EMBL/GenBank/DDBJ databases">
        <title>Soil Listeria distribution.</title>
        <authorList>
            <person name="Liao J."/>
            <person name="Wiedmann M."/>
        </authorList>
    </citation>
    <scope>NUCLEOTIDE SEQUENCE [LARGE SCALE GENOMIC DNA]</scope>
    <source>
        <strain evidence="11 21">FSL L7-0149</strain>
        <strain evidence="12 20">FSL L7-0153</strain>
        <strain evidence="10 14">FSL L7-0245</strain>
        <strain evidence="9 15">FSL L7-0360</strain>
        <strain evidence="7 16">FSL L7-0978</strain>
        <strain evidence="8 19">FSL L7-0990</strain>
        <strain evidence="6 18">FSL L7-1017</strain>
        <strain evidence="4 17">FSL L7-1387</strain>
        <strain evidence="5 22">FSL L7-1427</strain>
    </source>
</reference>
<dbReference type="Proteomes" id="UP000519573">
    <property type="component" value="Unassembled WGS sequence"/>
</dbReference>
<evidence type="ECO:0000313" key="16">
    <source>
        <dbReference type="Proteomes" id="UP000539064"/>
    </source>
</evidence>
<dbReference type="Proteomes" id="UP000029844">
    <property type="component" value="Unassembled WGS sequence"/>
</dbReference>
<dbReference type="EMBL" id="JAARXI010000007">
    <property type="protein sequence ID" value="MBC2117719.1"/>
    <property type="molecule type" value="Genomic_DNA"/>
</dbReference>
<dbReference type="EMBL" id="JAARRW010000001">
    <property type="protein sequence ID" value="MBC1561203.1"/>
    <property type="molecule type" value="Genomic_DNA"/>
</dbReference>